<comment type="caution">
    <text evidence="2">The sequence shown here is derived from an EMBL/GenBank/DDBJ whole genome shotgun (WGS) entry which is preliminary data.</text>
</comment>
<keyword evidence="2" id="KW-0808">Transferase</keyword>
<evidence type="ECO:0000259" key="1">
    <source>
        <dbReference type="PROSITE" id="PS51186"/>
    </source>
</evidence>
<keyword evidence="3" id="KW-1185">Reference proteome</keyword>
<evidence type="ECO:0000313" key="2">
    <source>
        <dbReference type="EMBL" id="GEO39157.1"/>
    </source>
</evidence>
<proteinExistence type="predicted"/>
<dbReference type="Gene3D" id="3.40.630.30">
    <property type="match status" value="1"/>
</dbReference>
<dbReference type="RefSeq" id="WP_044432605.1">
    <property type="nucleotide sequence ID" value="NZ_BJYZ01000014.1"/>
</dbReference>
<gene>
    <name evidence="2" type="ORF">SAE02_33050</name>
</gene>
<organism evidence="2 3">
    <name type="scientific">Skermanella aerolata</name>
    <dbReference type="NCBI Taxonomy" id="393310"/>
    <lineage>
        <taxon>Bacteria</taxon>
        <taxon>Pseudomonadati</taxon>
        <taxon>Pseudomonadota</taxon>
        <taxon>Alphaproteobacteria</taxon>
        <taxon>Rhodospirillales</taxon>
        <taxon>Azospirillaceae</taxon>
        <taxon>Skermanella</taxon>
    </lineage>
</organism>
<dbReference type="Pfam" id="PF13302">
    <property type="entry name" value="Acetyltransf_3"/>
    <property type="match status" value="1"/>
</dbReference>
<dbReference type="PROSITE" id="PS51186">
    <property type="entry name" value="GNAT"/>
    <property type="match status" value="1"/>
</dbReference>
<feature type="domain" description="N-acetyltransferase" evidence="1">
    <location>
        <begin position="9"/>
        <end position="169"/>
    </location>
</feature>
<sequence>MQIIETEHLILRPFREGDAADLFAYLRTPTAPCFLSLKLADLAEAEIEVRKRALDEGRVAICLKQNGQVIGDLFGGTGEDEKDETASIGWNLNPQFSGQGYAFEAARALLDHLFRVKGFRRVYAYVEDHNKPSQRLCEKLGMRREGVFIEFVSFTNDDEGNPIYENTMQYAILRSEWMSGATAIRHPLGMTGVAGTETSSYGV</sequence>
<protein>
    <submittedName>
        <fullName evidence="2">N-acetyltransferase GCN5</fullName>
    </submittedName>
</protein>
<dbReference type="Proteomes" id="UP000321523">
    <property type="component" value="Unassembled WGS sequence"/>
</dbReference>
<evidence type="ECO:0000313" key="3">
    <source>
        <dbReference type="Proteomes" id="UP000321523"/>
    </source>
</evidence>
<accession>A0A512DRT7</accession>
<name>A0A512DRT7_9PROT</name>
<dbReference type="InterPro" id="IPR051531">
    <property type="entry name" value="N-acetyltransferase"/>
</dbReference>
<reference evidence="2 3" key="1">
    <citation type="submission" date="2019-07" db="EMBL/GenBank/DDBJ databases">
        <title>Whole genome shotgun sequence of Skermanella aerolata NBRC 106429.</title>
        <authorList>
            <person name="Hosoyama A."/>
            <person name="Uohara A."/>
            <person name="Ohji S."/>
            <person name="Ichikawa N."/>
        </authorList>
    </citation>
    <scope>NUCLEOTIDE SEQUENCE [LARGE SCALE GENOMIC DNA]</scope>
    <source>
        <strain evidence="2 3">NBRC 106429</strain>
    </source>
</reference>
<dbReference type="InterPro" id="IPR000182">
    <property type="entry name" value="GNAT_dom"/>
</dbReference>
<dbReference type="AlphaFoldDB" id="A0A512DRT7"/>
<dbReference type="SUPFAM" id="SSF55729">
    <property type="entry name" value="Acyl-CoA N-acyltransferases (Nat)"/>
    <property type="match status" value="1"/>
</dbReference>
<dbReference type="GO" id="GO:0016747">
    <property type="term" value="F:acyltransferase activity, transferring groups other than amino-acyl groups"/>
    <property type="evidence" value="ECO:0007669"/>
    <property type="project" value="InterPro"/>
</dbReference>
<dbReference type="InterPro" id="IPR016181">
    <property type="entry name" value="Acyl_CoA_acyltransferase"/>
</dbReference>
<dbReference type="PANTHER" id="PTHR43792">
    <property type="entry name" value="GNAT FAMILY, PUTATIVE (AFU_ORTHOLOGUE AFUA_3G00765)-RELATED-RELATED"/>
    <property type="match status" value="1"/>
</dbReference>
<dbReference type="EMBL" id="BJYZ01000014">
    <property type="protein sequence ID" value="GEO39157.1"/>
    <property type="molecule type" value="Genomic_DNA"/>
</dbReference>
<dbReference type="OrthoDB" id="6293260at2"/>